<evidence type="ECO:0000313" key="1">
    <source>
        <dbReference type="EMBL" id="DAG01568.1"/>
    </source>
</evidence>
<dbReference type="EMBL" id="BK016195">
    <property type="protein sequence ID" value="DAG01568.1"/>
    <property type="molecule type" value="Genomic_DNA"/>
</dbReference>
<dbReference type="Gene3D" id="1.10.3230.30">
    <property type="entry name" value="Phage gp6-like head-tail connector protein"/>
    <property type="match status" value="1"/>
</dbReference>
<accession>A0A8S5V480</accession>
<dbReference type="CDD" id="cd08054">
    <property type="entry name" value="gp6"/>
    <property type="match status" value="1"/>
</dbReference>
<dbReference type="NCBIfam" id="TIGR01560">
    <property type="entry name" value="put_DNA_pack"/>
    <property type="match status" value="1"/>
</dbReference>
<sequence>MAVSLAEAKRFLRVDDDVDNAMIKGFIDAAEKFLSAAVGSDCDLNDPRAQFLVLVAVRDMYDGGELNRTVSANTEKLFNSFALQLRTEAGADVSEKQN</sequence>
<dbReference type="Pfam" id="PF05135">
    <property type="entry name" value="Phage_connect_1"/>
    <property type="match status" value="1"/>
</dbReference>
<dbReference type="InterPro" id="IPR006450">
    <property type="entry name" value="Phage_HK97_gp6-like"/>
</dbReference>
<name>A0A8S5V480_9CAUD</name>
<reference evidence="1" key="1">
    <citation type="journal article" date="2021" name="Proc. Natl. Acad. Sci. U.S.A.">
        <title>A Catalog of Tens of Thousands of Viruses from Human Metagenomes Reveals Hidden Associations with Chronic Diseases.</title>
        <authorList>
            <person name="Tisza M.J."/>
            <person name="Buck C.B."/>
        </authorList>
    </citation>
    <scope>NUCLEOTIDE SEQUENCE</scope>
    <source>
        <strain evidence="1">CtKkB1</strain>
    </source>
</reference>
<dbReference type="InterPro" id="IPR021146">
    <property type="entry name" value="Phage_gp6-like_head-tail"/>
</dbReference>
<protein>
    <submittedName>
        <fullName evidence="1">Head tail connector</fullName>
    </submittedName>
</protein>
<organism evidence="1">
    <name type="scientific">Myoviridae sp. ctKkB1</name>
    <dbReference type="NCBI Taxonomy" id="2825081"/>
    <lineage>
        <taxon>Viruses</taxon>
        <taxon>Duplodnaviria</taxon>
        <taxon>Heunggongvirae</taxon>
        <taxon>Uroviricota</taxon>
        <taxon>Caudoviricetes</taxon>
    </lineage>
</organism>
<proteinExistence type="predicted"/>